<feature type="transmembrane region" description="Helical" evidence="2">
    <location>
        <begin position="119"/>
        <end position="139"/>
    </location>
</feature>
<dbReference type="PANTHER" id="PTHR33918:SF4">
    <property type="entry name" value="ABC-2 TYPE TRANSPORTER DOMAIN-CONTAINING PROTEIN"/>
    <property type="match status" value="1"/>
</dbReference>
<dbReference type="AlphaFoldDB" id="B9R7M9"/>
<gene>
    <name evidence="3" type="ORF">RCOM_1593300</name>
</gene>
<accession>B9R7M9</accession>
<proteinExistence type="predicted"/>
<organism evidence="3 4">
    <name type="scientific">Ricinus communis</name>
    <name type="common">Castor bean</name>
    <dbReference type="NCBI Taxonomy" id="3988"/>
    <lineage>
        <taxon>Eukaryota</taxon>
        <taxon>Viridiplantae</taxon>
        <taxon>Streptophyta</taxon>
        <taxon>Embryophyta</taxon>
        <taxon>Tracheophyta</taxon>
        <taxon>Spermatophyta</taxon>
        <taxon>Magnoliopsida</taxon>
        <taxon>eudicotyledons</taxon>
        <taxon>Gunneridae</taxon>
        <taxon>Pentapetalae</taxon>
        <taxon>rosids</taxon>
        <taxon>fabids</taxon>
        <taxon>Malpighiales</taxon>
        <taxon>Euphorbiaceae</taxon>
        <taxon>Acalyphoideae</taxon>
        <taxon>Acalypheae</taxon>
        <taxon>Ricinus</taxon>
    </lineage>
</organism>
<evidence type="ECO:0000256" key="2">
    <source>
        <dbReference type="SAM" id="Phobius"/>
    </source>
</evidence>
<keyword evidence="4" id="KW-1185">Reference proteome</keyword>
<dbReference type="KEGG" id="rcu:8260921"/>
<dbReference type="EMBL" id="EQ973772">
    <property type="protein sequence ID" value="EEF52509.1"/>
    <property type="molecule type" value="Genomic_DNA"/>
</dbReference>
<feature type="transmembrane region" description="Helical" evidence="2">
    <location>
        <begin position="151"/>
        <end position="176"/>
    </location>
</feature>
<keyword evidence="2" id="KW-0472">Membrane</keyword>
<dbReference type="OrthoDB" id="1927955at2759"/>
<dbReference type="PANTHER" id="PTHR33918">
    <property type="entry name" value="OS01G0704200 PROTEIN"/>
    <property type="match status" value="1"/>
</dbReference>
<feature type="transmembrane region" description="Helical" evidence="2">
    <location>
        <begin position="226"/>
        <end position="247"/>
    </location>
</feature>
<evidence type="ECO:0000313" key="4">
    <source>
        <dbReference type="Proteomes" id="UP000008311"/>
    </source>
</evidence>
<feature type="region of interest" description="Disordered" evidence="1">
    <location>
        <begin position="51"/>
        <end position="75"/>
    </location>
</feature>
<name>B9R7M9_RICCO</name>
<feature type="transmembrane region" description="Helical" evidence="2">
    <location>
        <begin position="197"/>
        <end position="220"/>
    </location>
</feature>
<dbReference type="InParanoid" id="B9R7M9"/>
<feature type="compositionally biased region" description="Low complexity" evidence="1">
    <location>
        <begin position="53"/>
        <end position="62"/>
    </location>
</feature>
<evidence type="ECO:0000256" key="1">
    <source>
        <dbReference type="SAM" id="MobiDB-lite"/>
    </source>
</evidence>
<keyword evidence="2" id="KW-0812">Transmembrane</keyword>
<dbReference type="STRING" id="3988.B9R7M9"/>
<evidence type="ECO:0000313" key="3">
    <source>
        <dbReference type="EMBL" id="EEF52509.1"/>
    </source>
</evidence>
<sequence>MELQSVCHGLTAPKLRLTHRLSSHQHQTVSLKIGIASKSYLSSSNKRVTIRASSSNSSRNTNLELSDREGTGVPDASFNELEPFRGKSGSISFYGLTHQSVEAGKLVSAPFNGEDNGSFLWILGPAALIASLFIPQFFISNVIEAFLKDEILVEIVASLSSEAMFYIGLSIFLLVTDRVQRPFLQFSPKRWGLITGLKGYLTSAFFIMGFKVIAPLFIVYATWPVLRLPALVAVLPFLVGCIAQRVFEIRLDQLGSSCWPIVPIIFEVYRIYQLSKAAHFIEKLMFSMRGLPESVQLLERNNALIAMIVTFQFLGVLCLWSLLTFFLRLFPSRPVAENY</sequence>
<feature type="transmembrane region" description="Helical" evidence="2">
    <location>
        <begin position="304"/>
        <end position="330"/>
    </location>
</feature>
<protein>
    <submittedName>
        <fullName evidence="3">Uncharacterized protein</fullName>
    </submittedName>
</protein>
<keyword evidence="2" id="KW-1133">Transmembrane helix</keyword>
<dbReference type="Proteomes" id="UP000008311">
    <property type="component" value="Unassembled WGS sequence"/>
</dbReference>
<reference evidence="4" key="1">
    <citation type="journal article" date="2010" name="Nat. Biotechnol.">
        <title>Draft genome sequence of the oilseed species Ricinus communis.</title>
        <authorList>
            <person name="Chan A.P."/>
            <person name="Crabtree J."/>
            <person name="Zhao Q."/>
            <person name="Lorenzi H."/>
            <person name="Orvis J."/>
            <person name="Puiu D."/>
            <person name="Melake-Berhan A."/>
            <person name="Jones K.M."/>
            <person name="Redman J."/>
            <person name="Chen G."/>
            <person name="Cahoon E.B."/>
            <person name="Gedil M."/>
            <person name="Stanke M."/>
            <person name="Haas B.J."/>
            <person name="Wortman J.R."/>
            <person name="Fraser-Liggett C.M."/>
            <person name="Ravel J."/>
            <person name="Rabinowicz P.D."/>
        </authorList>
    </citation>
    <scope>NUCLEOTIDE SEQUENCE [LARGE SCALE GENOMIC DNA]</scope>
    <source>
        <strain evidence="4">cv. Hale</strain>
    </source>
</reference>
<dbReference type="eggNOG" id="ENOG502QVH0">
    <property type="taxonomic scope" value="Eukaryota"/>
</dbReference>